<dbReference type="PROSITE" id="PS50156">
    <property type="entry name" value="SSD"/>
    <property type="match status" value="1"/>
</dbReference>
<evidence type="ECO:0000256" key="2">
    <source>
        <dbReference type="ARBA" id="ARBA00010157"/>
    </source>
</evidence>
<proteinExistence type="inferred from homology"/>
<organism evidence="10 11">
    <name type="scientific">Mycobacterium bovis (strain BCG / Pasteur 1173P2)</name>
    <dbReference type="NCBI Taxonomy" id="410289"/>
    <lineage>
        <taxon>Bacteria</taxon>
        <taxon>Bacillati</taxon>
        <taxon>Actinomycetota</taxon>
        <taxon>Actinomycetes</taxon>
        <taxon>Mycobacteriales</taxon>
        <taxon>Mycobacteriaceae</taxon>
        <taxon>Mycobacterium</taxon>
        <taxon>Mycobacterium tuberculosis complex</taxon>
    </lineage>
</organism>
<evidence type="ECO:0000256" key="6">
    <source>
        <dbReference type="ARBA" id="ARBA00023136"/>
    </source>
</evidence>
<feature type="coiled-coil region" evidence="7">
    <location>
        <begin position="495"/>
        <end position="532"/>
    </location>
</feature>
<evidence type="ECO:0000256" key="5">
    <source>
        <dbReference type="ARBA" id="ARBA00022989"/>
    </source>
</evidence>
<dbReference type="GO" id="GO:0005886">
    <property type="term" value="C:plasma membrane"/>
    <property type="evidence" value="ECO:0007669"/>
    <property type="project" value="UniProtKB-SubCell"/>
</dbReference>
<dbReference type="EMBL" id="AM408590">
    <property type="protein sequence ID" value="CAL71596.1"/>
    <property type="molecule type" value="Genomic_DNA"/>
</dbReference>
<dbReference type="SUPFAM" id="SSF82866">
    <property type="entry name" value="Multidrug efflux transporter AcrB transmembrane domain"/>
    <property type="match status" value="2"/>
</dbReference>
<comment type="subcellular location">
    <subcellularLocation>
        <location evidence="1">Cell membrane</location>
        <topology evidence="1">Multi-pass membrane protein</topology>
    </subcellularLocation>
</comment>
<feature type="transmembrane region" description="Helical" evidence="8">
    <location>
        <begin position="252"/>
        <end position="272"/>
    </location>
</feature>
<keyword evidence="3" id="KW-1003">Cell membrane</keyword>
<feature type="transmembrane region" description="Helical" evidence="8">
    <location>
        <begin position="326"/>
        <end position="351"/>
    </location>
</feature>
<keyword evidence="6 8" id="KW-0472">Membrane</keyword>
<feature type="transmembrane region" description="Helical" evidence="8">
    <location>
        <begin position="787"/>
        <end position="809"/>
    </location>
</feature>
<accession>A0A0H3M480</accession>
<feature type="transmembrane region" description="Helical" evidence="8">
    <location>
        <begin position="762"/>
        <end position="780"/>
    </location>
</feature>
<dbReference type="HOGENOM" id="CLU_005108_3_2_11"/>
<evidence type="ECO:0000256" key="7">
    <source>
        <dbReference type="SAM" id="Coils"/>
    </source>
</evidence>
<feature type="transmembrane region" description="Helical" evidence="8">
    <location>
        <begin position="895"/>
        <end position="924"/>
    </location>
</feature>
<feature type="transmembrane region" description="Helical" evidence="8">
    <location>
        <begin position="372"/>
        <end position="394"/>
    </location>
</feature>
<dbReference type="KEGG" id="mbb:BCG_1609"/>
<dbReference type="AlphaFoldDB" id="A0A0H3M480"/>
<evidence type="ECO:0000256" key="4">
    <source>
        <dbReference type="ARBA" id="ARBA00022692"/>
    </source>
</evidence>
<dbReference type="FunFam" id="1.20.1640.10:FF:000020">
    <property type="entry name" value="Transmembrane transport protein MmpL10"/>
    <property type="match status" value="1"/>
</dbReference>
<evidence type="ECO:0000259" key="9">
    <source>
        <dbReference type="PROSITE" id="PS50156"/>
    </source>
</evidence>
<dbReference type="Gene3D" id="1.20.1640.10">
    <property type="entry name" value="Multidrug efflux transporter AcrB transmembrane domain"/>
    <property type="match status" value="2"/>
</dbReference>
<protein>
    <submittedName>
        <fullName evidence="10">Probable conserved transmembrane transport protein mmpL6</fullName>
    </submittedName>
</protein>
<evidence type="ECO:0000256" key="3">
    <source>
        <dbReference type="ARBA" id="ARBA00022475"/>
    </source>
</evidence>
<dbReference type="RefSeq" id="WP_003407779.1">
    <property type="nucleotide sequence ID" value="NC_008769.1"/>
</dbReference>
<dbReference type="FunFam" id="1.20.1640.10:FF:000018">
    <property type="entry name" value="Transmembrane transport protein MmpL10"/>
    <property type="match status" value="1"/>
</dbReference>
<dbReference type="PANTHER" id="PTHR33406:SF6">
    <property type="entry name" value="MEMBRANE PROTEIN YDGH-RELATED"/>
    <property type="match status" value="1"/>
</dbReference>
<dbReference type="InterPro" id="IPR004869">
    <property type="entry name" value="MMPL_dom"/>
</dbReference>
<gene>
    <name evidence="10" type="primary">mmpL6</name>
    <name evidence="10" type="ordered locus">BCG_1609</name>
</gene>
<evidence type="ECO:0000313" key="11">
    <source>
        <dbReference type="Proteomes" id="UP000001472"/>
    </source>
</evidence>
<feature type="transmembrane region" description="Helical" evidence="8">
    <location>
        <begin position="293"/>
        <end position="314"/>
    </location>
</feature>
<feature type="transmembrane region" description="Helical" evidence="8">
    <location>
        <begin position="859"/>
        <end position="883"/>
    </location>
</feature>
<dbReference type="InterPro" id="IPR004707">
    <property type="entry name" value="MmpL_fam"/>
</dbReference>
<dbReference type="Proteomes" id="UP000001472">
    <property type="component" value="Chromosome"/>
</dbReference>
<dbReference type="PANTHER" id="PTHR33406">
    <property type="entry name" value="MEMBRANE PROTEIN MJ1562-RELATED"/>
    <property type="match status" value="1"/>
</dbReference>
<comment type="similarity">
    <text evidence="2">Belongs to the resistance-nodulation-cell division (RND) (TC 2.A.6) family. MmpL subfamily.</text>
</comment>
<evidence type="ECO:0000313" key="10">
    <source>
        <dbReference type="EMBL" id="CAL71596.1"/>
    </source>
</evidence>
<feature type="transmembrane region" description="Helical" evidence="8">
    <location>
        <begin position="190"/>
        <end position="210"/>
    </location>
</feature>
<keyword evidence="5 8" id="KW-1133">Transmembrane helix</keyword>
<reference evidence="10 11" key="1">
    <citation type="journal article" date="2007" name="Proc. Natl. Acad. Sci. U.S.A.">
        <title>Genome plasticity of BCG and impact on vaccine efficacy.</title>
        <authorList>
            <person name="Brosch R."/>
            <person name="Gordon S.V."/>
            <person name="Garnier T."/>
            <person name="Eiglmeier K."/>
            <person name="Frigui W."/>
            <person name="Valenti P."/>
            <person name="Dos Santos S."/>
            <person name="Duthoy S."/>
            <person name="Lacroix C."/>
            <person name="Garcia-Pelayo C."/>
            <person name="Inwald J.K."/>
            <person name="Golby P."/>
            <person name="Garcia J.N."/>
            <person name="Hewinson R.G."/>
            <person name="Behr M.A."/>
            <person name="Quail M.A."/>
            <person name="Churcher C."/>
            <person name="Barrell B.G."/>
            <person name="Parkhill J."/>
            <person name="Cole S.T."/>
        </authorList>
    </citation>
    <scope>NUCLEOTIDE SEQUENCE [LARGE SCALE GENOMIC DNA]</scope>
    <source>
        <strain evidence="11">BCG / Pasteur 1173P2</strain>
    </source>
</reference>
<dbReference type="Pfam" id="PF03176">
    <property type="entry name" value="MMPL"/>
    <property type="match status" value="2"/>
</dbReference>
<feature type="transmembrane region" description="Helical" evidence="8">
    <location>
        <begin position="217"/>
        <end position="240"/>
    </location>
</feature>
<evidence type="ECO:0000256" key="8">
    <source>
        <dbReference type="SAM" id="Phobius"/>
    </source>
</evidence>
<dbReference type="NCBIfam" id="TIGR00833">
    <property type="entry name" value="actII"/>
    <property type="match status" value="1"/>
</dbReference>
<name>A0A0H3M480_MYCBP</name>
<evidence type="ECO:0000256" key="1">
    <source>
        <dbReference type="ARBA" id="ARBA00004651"/>
    </source>
</evidence>
<feature type="domain" description="SSD" evidence="9">
    <location>
        <begin position="220"/>
        <end position="347"/>
    </location>
</feature>
<keyword evidence="7" id="KW-0175">Coiled coil</keyword>
<keyword evidence="4 8" id="KW-0812">Transmembrane</keyword>
<dbReference type="InterPro" id="IPR000731">
    <property type="entry name" value="SSD"/>
</dbReference>
<sequence>MSNHHRPRPWLPHTIRRLSLPILLFWVGVAAITNAAVPQLEVVGEAHNVAQSSPDDPSLQAMKRIGKVFHEFDSDSAAMIVLEGDKPLGNDAHRFYDTLLRNLSNDTKHVEHVQDFWGDPLTAAGSQSTDGKAAYVQVYLAGNQGEALSIESVDAVRDIVAHTPPPAGVKAYVTGAAPLMADQFQVGSKGTAKVTGITLVVIAVMLLFVYRSVVTMVLVLITVLIELAAARGIVAFLGNAGVIGLSTYSTNLLTLLVIAAGTDYAIFVLGRYHEARYAAQDRETAFYTMYRGTAHVVLGSGLTVAGAVYCLSFTRLPYFQSLGIPASIGVMIALAAALSLAPSVLILGSRFGCFEPKRRMRTRGWRRIGTAIVRWPGPILAVACAIAVVGLLALPGYKTSYDARYYMPATAPANIGYMAAERHFPQARLNPELLMIETDHDMRNPADMLILDRIAKAVFHLPGIGLVQAMTRPLGTPIDHSSIPFQISMQSVGQIQNLKYQRDRAADLLKQAEELGKTIEILQRQYALQQELAAATHEQAESFHQTIATVKELRDRIANFDDFFRPIRSYFYWEKHCYDIPSCWALRSVFDTIDGIDQLGEQLASVTVTLDKLAAIQPQLVALLPDEIASQQINRELALANYATMSGIYAQTAALIENAAAMGQAFDAAKNDDSFYLPPEAFDNPDFQRGLKLFLSADGKAARMIISHEGDPATPEGISHIDAIKQAAHEAVKGTPMAGAGIYLAGTAATFKDIQDGATYDLLIAGIAALSLILLIMMIITRSLVAALVIVGTVALSLGASFGLSVLVWQHLLGIQLYWIVLALAVILLLAVGSDYNLLLISRFKEEIGAGLNTGIIRAMAGTGGVVTAAGLVFAATMSSFVFSDLRVLGQIGTTIGLGLLFDTLVVRAFMTPSIAVLLGRWFWWPQRVRPRPASRMLRPYGPRPVVRELLLREGNDDPRTQVATHR</sequence>
<feature type="transmembrane region" description="Helical" evidence="8">
    <location>
        <begin position="815"/>
        <end position="838"/>
    </location>
</feature>
<dbReference type="InterPro" id="IPR050545">
    <property type="entry name" value="Mycobact_MmpL"/>
</dbReference>